<reference evidence="3" key="1">
    <citation type="journal article" date="2014" name="Front. Microbiol.">
        <title>High frequency of phylogenetically diverse reductive dehalogenase-homologous genes in deep subseafloor sedimentary metagenomes.</title>
        <authorList>
            <person name="Kawai M."/>
            <person name="Futagami T."/>
            <person name="Toyoda A."/>
            <person name="Takaki Y."/>
            <person name="Nishi S."/>
            <person name="Hori S."/>
            <person name="Arai W."/>
            <person name="Tsubouchi T."/>
            <person name="Morono Y."/>
            <person name="Uchiyama I."/>
            <person name="Ito T."/>
            <person name="Fujiyama A."/>
            <person name="Inagaki F."/>
            <person name="Takami H."/>
        </authorList>
    </citation>
    <scope>NUCLEOTIDE SEQUENCE</scope>
    <source>
        <strain evidence="3">Expedition CK06-06</strain>
    </source>
</reference>
<evidence type="ECO:0000259" key="2">
    <source>
        <dbReference type="Pfam" id="PF21946"/>
    </source>
</evidence>
<keyword evidence="1" id="KW-0472">Membrane</keyword>
<dbReference type="Pfam" id="PF21946">
    <property type="entry name" value="LppM"/>
    <property type="match status" value="1"/>
</dbReference>
<evidence type="ECO:0000313" key="3">
    <source>
        <dbReference type="EMBL" id="GAH98996.1"/>
    </source>
</evidence>
<proteinExistence type="predicted"/>
<accession>X1JW91</accession>
<organism evidence="3">
    <name type="scientific">marine sediment metagenome</name>
    <dbReference type="NCBI Taxonomy" id="412755"/>
    <lineage>
        <taxon>unclassified sequences</taxon>
        <taxon>metagenomes</taxon>
        <taxon>ecological metagenomes</taxon>
    </lineage>
</organism>
<dbReference type="EMBL" id="BARV01000483">
    <property type="protein sequence ID" value="GAH98996.1"/>
    <property type="molecule type" value="Genomic_DNA"/>
</dbReference>
<protein>
    <recommendedName>
        <fullName evidence="2">LppM domain-containing protein</fullName>
    </recommendedName>
</protein>
<dbReference type="InterPro" id="IPR053807">
    <property type="entry name" value="LppM"/>
</dbReference>
<dbReference type="PROSITE" id="PS51257">
    <property type="entry name" value="PROKAR_LIPOPROTEIN"/>
    <property type="match status" value="1"/>
</dbReference>
<keyword evidence="1" id="KW-0812">Transmembrane</keyword>
<comment type="caution">
    <text evidence="3">The sequence shown here is derived from an EMBL/GenBank/DDBJ whole genome shotgun (WGS) entry which is preliminary data.</text>
</comment>
<gene>
    <name evidence="3" type="ORF">S06H3_01820</name>
</gene>
<name>X1JW91_9ZZZZ</name>
<feature type="domain" description="LppM" evidence="2">
    <location>
        <begin position="36"/>
        <end position="220"/>
    </location>
</feature>
<dbReference type="AlphaFoldDB" id="X1JW91"/>
<feature type="transmembrane region" description="Helical" evidence="1">
    <location>
        <begin position="225"/>
        <end position="250"/>
    </location>
</feature>
<evidence type="ECO:0000256" key="1">
    <source>
        <dbReference type="SAM" id="Phobius"/>
    </source>
</evidence>
<sequence>MIKSNYLKILIILTLFLFLVPFISSCDQTLIDIFTQINSDYSGTRTIDIAVKTEYIQKSVVVLNQNQSISDKIHEILESHLPEGEYKTYEEGDYTYSSSTISFEDLNFLQHISIDNFSEAPPERFYAKLEKVDYFFHSEYFFEDYIDMKIDEILLTSSDINSDYNRINDLAKADSNILNITYRVKFPVKITSHNADIIEDNNIAIWNIKYGDEKELYIEGRKTKLLTYFLIVILGIIGLFIIFIIFMLVFSSRRSKKPPPTRKSLYSYDNYFKRDRYFNTDDE</sequence>
<keyword evidence="1" id="KW-1133">Transmembrane helix</keyword>